<dbReference type="Proteomes" id="UP000700855">
    <property type="component" value="Unassembled WGS sequence"/>
</dbReference>
<evidence type="ECO:0000313" key="1">
    <source>
        <dbReference type="EMBL" id="MBI0143880.1"/>
    </source>
</evidence>
<sequence length="139" mass="15247">MTSSGSVAAGADEAWTQGTLARLGHSRFRAGFSLSAKDRAYARAKGKETIDRHAHEMLAKRVGPAHPFKDGKQTPYRGHPVFTAQHATATCCRGCIERWHHIPRGRALTDAEIDALARLVMAWIERDLVNHPASAPELL</sequence>
<organism evidence="1 2">
    <name type="scientific">Bifidobacterium choladohabitans</name>
    <dbReference type="NCBI Taxonomy" id="2750947"/>
    <lineage>
        <taxon>Bacteria</taxon>
        <taxon>Bacillati</taxon>
        <taxon>Actinomycetota</taxon>
        <taxon>Actinomycetes</taxon>
        <taxon>Bifidobacteriales</taxon>
        <taxon>Bifidobacteriaceae</taxon>
        <taxon>Bifidobacterium</taxon>
    </lineage>
</organism>
<gene>
    <name evidence="1" type="ORF">H3U98_03670</name>
</gene>
<reference evidence="1 2" key="1">
    <citation type="submission" date="2020-07" db="EMBL/GenBank/DDBJ databases">
        <title>Isolated bacteria genomes of Apis mellifera.</title>
        <authorList>
            <person name="Wu J."/>
            <person name="Zheng H."/>
        </authorList>
    </citation>
    <scope>NUCLEOTIDE SEQUENCE [LARGE SCALE GENOMIC DNA]</scope>
    <source>
        <strain evidence="1 2">W8116</strain>
    </source>
</reference>
<protein>
    <submittedName>
        <fullName evidence="1">DUF4186 domain-containing protein</fullName>
    </submittedName>
</protein>
<dbReference type="InterPro" id="IPR020378">
    <property type="entry name" value="DUF4186"/>
</dbReference>
<evidence type="ECO:0000313" key="2">
    <source>
        <dbReference type="Proteomes" id="UP000700855"/>
    </source>
</evidence>
<name>A0ABS0QZL6_9BIFI</name>
<dbReference type="EMBL" id="JACFSA010000001">
    <property type="protein sequence ID" value="MBI0143880.1"/>
    <property type="molecule type" value="Genomic_DNA"/>
</dbReference>
<keyword evidence="2" id="KW-1185">Reference proteome</keyword>
<dbReference type="RefSeq" id="WP_198205830.1">
    <property type="nucleotide sequence ID" value="NZ_JACFSA010000001.1"/>
</dbReference>
<dbReference type="Pfam" id="PF13811">
    <property type="entry name" value="DUF4186"/>
    <property type="match status" value="1"/>
</dbReference>
<accession>A0ABS0QZL6</accession>
<comment type="caution">
    <text evidence="1">The sequence shown here is derived from an EMBL/GenBank/DDBJ whole genome shotgun (WGS) entry which is preliminary data.</text>
</comment>
<proteinExistence type="predicted"/>